<dbReference type="VEuPathDB" id="FungiDB:VP01_1201g1"/>
<dbReference type="AlphaFoldDB" id="A0A0L6VQN6"/>
<dbReference type="Proteomes" id="UP000037035">
    <property type="component" value="Unassembled WGS sequence"/>
</dbReference>
<name>A0A0L6VQN6_9BASI</name>
<gene>
    <name evidence="1" type="ORF">VP01_1201g1</name>
</gene>
<evidence type="ECO:0000313" key="2">
    <source>
        <dbReference type="Proteomes" id="UP000037035"/>
    </source>
</evidence>
<organism evidence="1 2">
    <name type="scientific">Puccinia sorghi</name>
    <dbReference type="NCBI Taxonomy" id="27349"/>
    <lineage>
        <taxon>Eukaryota</taxon>
        <taxon>Fungi</taxon>
        <taxon>Dikarya</taxon>
        <taxon>Basidiomycota</taxon>
        <taxon>Pucciniomycotina</taxon>
        <taxon>Pucciniomycetes</taxon>
        <taxon>Pucciniales</taxon>
        <taxon>Pucciniaceae</taxon>
        <taxon>Puccinia</taxon>
    </lineage>
</organism>
<accession>A0A0L6VQN6</accession>
<keyword evidence="2" id="KW-1185">Reference proteome</keyword>
<protein>
    <submittedName>
        <fullName evidence="1">Uncharacterized protein</fullName>
    </submittedName>
</protein>
<sequence>MADKTHETSIFHLFLANLALQCLHIEFLFSLFPLLTGFILFSSSYTFSNFRKSKEVTSTPENLSFLTRQLKLRGWALDHLGESCGILKKVPAIGPNCYTRNLDFRRNSSLRKGGFTTAQCYTIPQAPTRVVLVLSLPYLKVSILLSRYFEFGWQRTLILLITFQQPMLLWNCEKVMKTSHLCLQSAPIGWSYLISVRKKWNERNSSYEYYMHLSQHISVPSSKKNIKQHKSSVPLGLLLLPNTYTSLEERKIKHLNSSILFPGLNITRWRGMKKTEQHMQRVHSTTHNKILARSGVFCIPLMTKKGNLSLCHLLWRGVDLVNFSPNLFTVRNWGLHLFPIFTPQPHVRRLGSRNSLLQIWPFSAKGLNLSYLNWANKLIRLAGFFFIFALESPELIFVHLLQFVIGNPSTSHPLIDEACPGHKKKKRDFPMKKFLIQSKLPKIVKKFPSRMEQNPQNLSRSVIESIPRSFAMFPETSPVEWRFGVLMPTSKTFWPIELAFILFLTFCSRRDKIKSEA</sequence>
<reference evidence="1 2" key="1">
    <citation type="submission" date="2015-08" db="EMBL/GenBank/DDBJ databases">
        <title>Next Generation Sequencing and Analysis of the Genome of Puccinia sorghi L Schw, the Causal Agent of Maize Common Rust.</title>
        <authorList>
            <person name="Rochi L."/>
            <person name="Burguener G."/>
            <person name="Darino M."/>
            <person name="Turjanski A."/>
            <person name="Kreff E."/>
            <person name="Dieguez M.J."/>
            <person name="Sacco F."/>
        </authorList>
    </citation>
    <scope>NUCLEOTIDE SEQUENCE [LARGE SCALE GENOMIC DNA]</scope>
    <source>
        <strain evidence="1 2">RO10H11247</strain>
    </source>
</reference>
<dbReference type="EMBL" id="LAVV01002244">
    <property type="protein sequence ID" value="KNZ62957.1"/>
    <property type="molecule type" value="Genomic_DNA"/>
</dbReference>
<proteinExistence type="predicted"/>
<evidence type="ECO:0000313" key="1">
    <source>
        <dbReference type="EMBL" id="KNZ62957.1"/>
    </source>
</evidence>
<comment type="caution">
    <text evidence="1">The sequence shown here is derived from an EMBL/GenBank/DDBJ whole genome shotgun (WGS) entry which is preliminary data.</text>
</comment>